<comment type="subcellular location">
    <subcellularLocation>
        <location evidence="3">Mitochondrion inner membrane</location>
        <topology evidence="3">Peripheral membrane protein</topology>
    </subcellularLocation>
    <subcellularLocation>
        <location evidence="2">Mitochondrion intermembrane space</location>
    </subcellularLocation>
</comment>
<evidence type="ECO:0000256" key="12">
    <source>
        <dbReference type="ARBA" id="ARBA00023157"/>
    </source>
</evidence>
<dbReference type="InterPro" id="IPR008698">
    <property type="entry name" value="NDUB7"/>
</dbReference>
<proteinExistence type="inferred from homology"/>
<dbReference type="EMBL" id="CADEPI010000144">
    <property type="protein sequence ID" value="CAB3377378.1"/>
    <property type="molecule type" value="Genomic_DNA"/>
</dbReference>
<keyword evidence="9" id="KW-0249">Electron transport</keyword>
<evidence type="ECO:0000256" key="7">
    <source>
        <dbReference type="ARBA" id="ARBA00022660"/>
    </source>
</evidence>
<name>A0A8S1D9U5_9INSE</name>
<evidence type="ECO:0000256" key="9">
    <source>
        <dbReference type="ARBA" id="ARBA00022982"/>
    </source>
</evidence>
<keyword evidence="8" id="KW-0999">Mitochondrion inner membrane</keyword>
<evidence type="ECO:0000313" key="13">
    <source>
        <dbReference type="EMBL" id="CAB3377378.1"/>
    </source>
</evidence>
<comment type="function">
    <text evidence="1">Accessory subunit of the mitochondrial membrane respiratory chain NADH dehydrogenase (Complex I), that is believed not to be involved in catalysis. Complex I functions in the transfer of electrons from NADH to the respiratory chain. The immediate electron acceptor for the enzyme is believed to be ubiquinone.</text>
</comment>
<evidence type="ECO:0000313" key="14">
    <source>
        <dbReference type="Proteomes" id="UP000494165"/>
    </source>
</evidence>
<sequence length="125" mass="15144">MGTYWSSYRHPENFPDRTREPTFDPLYGFPNGRKPREMIASVEEMEAAKLDLCDRDYCAHKLLEFRKCRSDNWPWVANCKHEKHAYLTCEFDDFVLRMKEHEREKRLKDRQMRLNAKNKALELSE</sequence>
<evidence type="ECO:0000256" key="2">
    <source>
        <dbReference type="ARBA" id="ARBA00004569"/>
    </source>
</evidence>
<evidence type="ECO:0000256" key="1">
    <source>
        <dbReference type="ARBA" id="ARBA00003195"/>
    </source>
</evidence>
<evidence type="ECO:0000256" key="11">
    <source>
        <dbReference type="ARBA" id="ARBA00023136"/>
    </source>
</evidence>
<keyword evidence="14" id="KW-1185">Reference proteome</keyword>
<dbReference type="AlphaFoldDB" id="A0A8S1D9U5"/>
<keyword evidence="11" id="KW-0472">Membrane</keyword>
<reference evidence="13 14" key="1">
    <citation type="submission" date="2020-04" db="EMBL/GenBank/DDBJ databases">
        <authorList>
            <person name="Alioto T."/>
            <person name="Alioto T."/>
            <person name="Gomez Garrido J."/>
        </authorList>
    </citation>
    <scope>NUCLEOTIDE SEQUENCE [LARGE SCALE GENOMIC DNA]</scope>
</reference>
<dbReference type="Proteomes" id="UP000494165">
    <property type="component" value="Unassembled WGS sequence"/>
</dbReference>
<dbReference type="PANTHER" id="PTHR20900">
    <property type="entry name" value="NADH:UBIQUINONE OXIDOREDUCTASE B18-LIKE SUBUNIT"/>
    <property type="match status" value="1"/>
</dbReference>
<dbReference type="OrthoDB" id="268414at2759"/>
<evidence type="ECO:0000256" key="4">
    <source>
        <dbReference type="ARBA" id="ARBA00008006"/>
    </source>
</evidence>
<keyword evidence="7" id="KW-0679">Respiratory chain</keyword>
<gene>
    <name evidence="13" type="ORF">CLODIP_2_CD13937</name>
</gene>
<protein>
    <recommendedName>
        <fullName evidence="5">NADH dehydrogenase [ubiquinone] 1 beta subcomplex subunit 7</fullName>
    </recommendedName>
</protein>
<organism evidence="13 14">
    <name type="scientific">Cloeon dipterum</name>
    <dbReference type="NCBI Taxonomy" id="197152"/>
    <lineage>
        <taxon>Eukaryota</taxon>
        <taxon>Metazoa</taxon>
        <taxon>Ecdysozoa</taxon>
        <taxon>Arthropoda</taxon>
        <taxon>Hexapoda</taxon>
        <taxon>Insecta</taxon>
        <taxon>Pterygota</taxon>
        <taxon>Palaeoptera</taxon>
        <taxon>Ephemeroptera</taxon>
        <taxon>Pisciforma</taxon>
        <taxon>Baetidae</taxon>
        <taxon>Cloeon</taxon>
    </lineage>
</organism>
<comment type="caution">
    <text evidence="13">The sequence shown here is derived from an EMBL/GenBank/DDBJ whole genome shotgun (WGS) entry which is preliminary data.</text>
</comment>
<keyword evidence="12" id="KW-1015">Disulfide bond</keyword>
<evidence type="ECO:0000256" key="10">
    <source>
        <dbReference type="ARBA" id="ARBA00023128"/>
    </source>
</evidence>
<keyword evidence="6" id="KW-0813">Transport</keyword>
<evidence type="ECO:0000256" key="3">
    <source>
        <dbReference type="ARBA" id="ARBA00004637"/>
    </source>
</evidence>
<evidence type="ECO:0000256" key="8">
    <source>
        <dbReference type="ARBA" id="ARBA00022792"/>
    </source>
</evidence>
<comment type="similarity">
    <text evidence="4">Belongs to the complex I NDUFB7 subunit family.</text>
</comment>
<evidence type="ECO:0000256" key="5">
    <source>
        <dbReference type="ARBA" id="ARBA00018677"/>
    </source>
</evidence>
<keyword evidence="10" id="KW-0496">Mitochondrion</keyword>
<dbReference type="GO" id="GO:0005743">
    <property type="term" value="C:mitochondrial inner membrane"/>
    <property type="evidence" value="ECO:0007669"/>
    <property type="project" value="UniProtKB-SubCell"/>
</dbReference>
<dbReference type="Pfam" id="PF05676">
    <property type="entry name" value="NDUF_B7"/>
    <property type="match status" value="1"/>
</dbReference>
<dbReference type="GO" id="GO:0005758">
    <property type="term" value="C:mitochondrial intermembrane space"/>
    <property type="evidence" value="ECO:0007669"/>
    <property type="project" value="UniProtKB-SubCell"/>
</dbReference>
<evidence type="ECO:0000256" key="6">
    <source>
        <dbReference type="ARBA" id="ARBA00022448"/>
    </source>
</evidence>
<dbReference type="PANTHER" id="PTHR20900:SF0">
    <property type="entry name" value="NADH DEHYDROGENASE [UBIQUINONE] 1 BETA SUBCOMPLEX SUBUNIT 7"/>
    <property type="match status" value="1"/>
</dbReference>
<accession>A0A8S1D9U5</accession>